<accession>A0ABR3EUX7</accession>
<reference evidence="2 3" key="1">
    <citation type="submission" date="2024-02" db="EMBL/GenBank/DDBJ databases">
        <title>A draft genome for the cacao thread blight pathogen Marasmius crinis-equi.</title>
        <authorList>
            <person name="Cohen S.P."/>
            <person name="Baruah I.K."/>
            <person name="Amoako-Attah I."/>
            <person name="Bukari Y."/>
            <person name="Meinhardt L.W."/>
            <person name="Bailey B.A."/>
        </authorList>
    </citation>
    <scope>NUCLEOTIDE SEQUENCE [LARGE SCALE GENOMIC DNA]</scope>
    <source>
        <strain evidence="2 3">GH-76</strain>
    </source>
</reference>
<sequence length="518" mass="57833">MPNANTQPQGQADGIRSILNSRQTRSGFYYSPYLMSSDVYINPNVTVDALLYTALNLQDDPFGSPLSTPPSSRSASPEPRLGRSAEEKAKRKKKRKNADGDEKAAEEGSVGELAEEGSTTEKTQQRSHVQRRHKRQKTEPSLLFTQSDESLESLARKHAARLFPSSANVKNAHPADNLRYLAQSTAYQGNPFTSLGNPEANIPAPENRPYRLDELVNDGKHNFALVSCKNDGGTAHITCPNTKSVIGMITTGPRKDKTWKSNADNAVKTIKELRPQCNFPPWVYGPKTRRGPINNINWGISLGNGQPEPMELNDQGVKRKAVVEAIRQDSAFVRIALFMTMVFLTWAPKLCLYYATTMTKILEHYPHLSLPFSGCVFAAFAVNFGPQTVCLPHRDTKNLAFGWCAITALGNFDWTKGGHLVLWDLRLVVEFPPGATIFIPSALVCHFNTSIQPHEERYSFTCYTSGALFRWADHGFQPETAYKKTKQSKDNAEQDRTRWEQGMSLFSTLDDLKEACQK</sequence>
<dbReference type="Gene3D" id="3.60.130.30">
    <property type="match status" value="1"/>
</dbReference>
<dbReference type="Proteomes" id="UP001465976">
    <property type="component" value="Unassembled WGS sequence"/>
</dbReference>
<feature type="compositionally biased region" description="Low complexity" evidence="1">
    <location>
        <begin position="64"/>
        <end position="79"/>
    </location>
</feature>
<protein>
    <submittedName>
        <fullName evidence="2">Uncharacterized protein</fullName>
    </submittedName>
</protein>
<gene>
    <name evidence="2" type="ORF">V5O48_015299</name>
</gene>
<evidence type="ECO:0000313" key="3">
    <source>
        <dbReference type="Proteomes" id="UP001465976"/>
    </source>
</evidence>
<evidence type="ECO:0000313" key="2">
    <source>
        <dbReference type="EMBL" id="KAL0566703.1"/>
    </source>
</evidence>
<organism evidence="2 3">
    <name type="scientific">Marasmius crinis-equi</name>
    <dbReference type="NCBI Taxonomy" id="585013"/>
    <lineage>
        <taxon>Eukaryota</taxon>
        <taxon>Fungi</taxon>
        <taxon>Dikarya</taxon>
        <taxon>Basidiomycota</taxon>
        <taxon>Agaricomycotina</taxon>
        <taxon>Agaricomycetes</taxon>
        <taxon>Agaricomycetidae</taxon>
        <taxon>Agaricales</taxon>
        <taxon>Marasmiineae</taxon>
        <taxon>Marasmiaceae</taxon>
        <taxon>Marasmius</taxon>
    </lineage>
</organism>
<feature type="compositionally biased region" description="Basic and acidic residues" evidence="1">
    <location>
        <begin position="97"/>
        <end position="106"/>
    </location>
</feature>
<keyword evidence="3" id="KW-1185">Reference proteome</keyword>
<dbReference type="EMBL" id="JBAHYK010001806">
    <property type="protein sequence ID" value="KAL0566703.1"/>
    <property type="molecule type" value="Genomic_DNA"/>
</dbReference>
<evidence type="ECO:0000256" key="1">
    <source>
        <dbReference type="SAM" id="MobiDB-lite"/>
    </source>
</evidence>
<feature type="compositionally biased region" description="Basic and acidic residues" evidence="1">
    <location>
        <begin position="80"/>
        <end position="89"/>
    </location>
</feature>
<name>A0ABR3EUX7_9AGAR</name>
<feature type="region of interest" description="Disordered" evidence="1">
    <location>
        <begin position="62"/>
        <end position="147"/>
    </location>
</feature>
<proteinExistence type="predicted"/>
<comment type="caution">
    <text evidence="2">The sequence shown here is derived from an EMBL/GenBank/DDBJ whole genome shotgun (WGS) entry which is preliminary data.</text>
</comment>